<protein>
    <recommendedName>
        <fullName evidence="3">F-box domain-containing protein</fullName>
    </recommendedName>
</protein>
<sequence length="505" mass="58005">MHTRTKVHSMTVTGSTGCDMEWLESDSYYICKNDSYHRPNWTLEQLITLNRHLLQFTNLTSLTFGSIGIFTSQIIPGAICQTLRFLPSLKKLSFIRCVVEQGTIADSLDSSGPQWPQLTELTMWSSAFEGSQSPFFDLMRANTLRVLRLEWIPPVLSSLSSISIPPETDPAYSEQIYSMLVLPSSLCYLQVRLPFASPDSDDPENWLILLAKLVASCKRLVGLTLRGYDSRTRNRGIVNHFTGSWSFIREYSGTSVFLPFLAGPESQLETMEIGRHLRFFPESSEYSYATMRFPKLRSLSLKLYELDSSVFYELARARLDEVEKLTITYKCWKREDFKDDALRSLGAQFLSEMPRLAILHLYSTGEDHSDPITDVKKQCSVHLPNGTLSSDLQSILEPRSSLSGEVNVQKMSTLCECDCTMSRKALEFEYIASWRIYCPRLGEIRLSEGFIWKKDRAGYDDERLEDCWWRSQVTSSERRQEEFNLSWMSVGELSERMTRGLKEMI</sequence>
<dbReference type="InterPro" id="IPR032675">
    <property type="entry name" value="LRR_dom_sf"/>
</dbReference>
<name>A0A4S8M2J9_DENBC</name>
<dbReference type="AlphaFoldDB" id="A0A4S8M2J9"/>
<accession>A0A4S8M2J9</accession>
<dbReference type="Proteomes" id="UP000297245">
    <property type="component" value="Unassembled WGS sequence"/>
</dbReference>
<reference evidence="1 2" key="1">
    <citation type="journal article" date="2019" name="Nat. Ecol. Evol.">
        <title>Megaphylogeny resolves global patterns of mushroom evolution.</title>
        <authorList>
            <person name="Varga T."/>
            <person name="Krizsan K."/>
            <person name="Foldi C."/>
            <person name="Dima B."/>
            <person name="Sanchez-Garcia M."/>
            <person name="Sanchez-Ramirez S."/>
            <person name="Szollosi G.J."/>
            <person name="Szarkandi J.G."/>
            <person name="Papp V."/>
            <person name="Albert L."/>
            <person name="Andreopoulos W."/>
            <person name="Angelini C."/>
            <person name="Antonin V."/>
            <person name="Barry K.W."/>
            <person name="Bougher N.L."/>
            <person name="Buchanan P."/>
            <person name="Buyck B."/>
            <person name="Bense V."/>
            <person name="Catcheside P."/>
            <person name="Chovatia M."/>
            <person name="Cooper J."/>
            <person name="Damon W."/>
            <person name="Desjardin D."/>
            <person name="Finy P."/>
            <person name="Geml J."/>
            <person name="Haridas S."/>
            <person name="Hughes K."/>
            <person name="Justo A."/>
            <person name="Karasinski D."/>
            <person name="Kautmanova I."/>
            <person name="Kiss B."/>
            <person name="Kocsube S."/>
            <person name="Kotiranta H."/>
            <person name="LaButti K.M."/>
            <person name="Lechner B.E."/>
            <person name="Liimatainen K."/>
            <person name="Lipzen A."/>
            <person name="Lukacs Z."/>
            <person name="Mihaltcheva S."/>
            <person name="Morgado L.N."/>
            <person name="Niskanen T."/>
            <person name="Noordeloos M.E."/>
            <person name="Ohm R.A."/>
            <person name="Ortiz-Santana B."/>
            <person name="Ovrebo C."/>
            <person name="Racz N."/>
            <person name="Riley R."/>
            <person name="Savchenko A."/>
            <person name="Shiryaev A."/>
            <person name="Soop K."/>
            <person name="Spirin V."/>
            <person name="Szebenyi C."/>
            <person name="Tomsovsky M."/>
            <person name="Tulloss R.E."/>
            <person name="Uehling J."/>
            <person name="Grigoriev I.V."/>
            <person name="Vagvolgyi C."/>
            <person name="Papp T."/>
            <person name="Martin F.M."/>
            <person name="Miettinen O."/>
            <person name="Hibbett D.S."/>
            <person name="Nagy L.G."/>
        </authorList>
    </citation>
    <scope>NUCLEOTIDE SEQUENCE [LARGE SCALE GENOMIC DNA]</scope>
    <source>
        <strain evidence="1 2">CBS 962.96</strain>
    </source>
</reference>
<keyword evidence="2" id="KW-1185">Reference proteome</keyword>
<dbReference type="OrthoDB" id="5354526at2759"/>
<evidence type="ECO:0000313" key="1">
    <source>
        <dbReference type="EMBL" id="THU96170.1"/>
    </source>
</evidence>
<organism evidence="1 2">
    <name type="scientific">Dendrothele bispora (strain CBS 962.96)</name>
    <dbReference type="NCBI Taxonomy" id="1314807"/>
    <lineage>
        <taxon>Eukaryota</taxon>
        <taxon>Fungi</taxon>
        <taxon>Dikarya</taxon>
        <taxon>Basidiomycota</taxon>
        <taxon>Agaricomycotina</taxon>
        <taxon>Agaricomycetes</taxon>
        <taxon>Agaricomycetidae</taxon>
        <taxon>Agaricales</taxon>
        <taxon>Agaricales incertae sedis</taxon>
        <taxon>Dendrothele</taxon>
    </lineage>
</organism>
<evidence type="ECO:0000313" key="2">
    <source>
        <dbReference type="Proteomes" id="UP000297245"/>
    </source>
</evidence>
<dbReference type="PROSITE" id="PS51257">
    <property type="entry name" value="PROKAR_LIPOPROTEIN"/>
    <property type="match status" value="1"/>
</dbReference>
<dbReference type="EMBL" id="ML179182">
    <property type="protein sequence ID" value="THU96170.1"/>
    <property type="molecule type" value="Genomic_DNA"/>
</dbReference>
<dbReference type="SUPFAM" id="SSF52047">
    <property type="entry name" value="RNI-like"/>
    <property type="match status" value="1"/>
</dbReference>
<evidence type="ECO:0008006" key="3">
    <source>
        <dbReference type="Google" id="ProtNLM"/>
    </source>
</evidence>
<gene>
    <name evidence="1" type="ORF">K435DRAFT_893317</name>
</gene>
<dbReference type="Gene3D" id="3.80.10.10">
    <property type="entry name" value="Ribonuclease Inhibitor"/>
    <property type="match status" value="1"/>
</dbReference>
<proteinExistence type="predicted"/>